<protein>
    <submittedName>
        <fullName evidence="3">Uncharacterized protein</fullName>
    </submittedName>
</protein>
<keyword evidence="2" id="KW-0732">Signal</keyword>
<proteinExistence type="predicted"/>
<sequence length="185" mass="20435">MIALQKSTGLLAGGLMVLVAVVMMAHTESQALPTLSGSFACAKDYLINMVRDKIISKSALVAEYQNAMKIVQQKFDAAEAAGELEGKDDKEKENFYLKLTVEEMRNMKERIDANHNGGKLDLGDKVNACVGKTDEYDPDAEVQNWSPDEALEDDKDIEQALLTELDELERQASGEDEMGWSMSPE</sequence>
<feature type="signal peptide" evidence="2">
    <location>
        <begin position="1"/>
        <end position="31"/>
    </location>
</feature>
<evidence type="ECO:0000256" key="2">
    <source>
        <dbReference type="SAM" id="SignalP"/>
    </source>
</evidence>
<evidence type="ECO:0000313" key="3">
    <source>
        <dbReference type="EMBL" id="CAA2962541.1"/>
    </source>
</evidence>
<evidence type="ECO:0000313" key="4">
    <source>
        <dbReference type="Proteomes" id="UP000594638"/>
    </source>
</evidence>
<feature type="region of interest" description="Disordered" evidence="1">
    <location>
        <begin position="131"/>
        <end position="155"/>
    </location>
</feature>
<dbReference type="EMBL" id="CACTIH010001077">
    <property type="protein sequence ID" value="CAA2962541.1"/>
    <property type="molecule type" value="Genomic_DNA"/>
</dbReference>
<comment type="caution">
    <text evidence="3">The sequence shown here is derived from an EMBL/GenBank/DDBJ whole genome shotgun (WGS) entry which is preliminary data.</text>
</comment>
<accession>A0A8S0QAZ9</accession>
<keyword evidence="4" id="KW-1185">Reference proteome</keyword>
<dbReference type="Gramene" id="OE9A091795T1">
    <property type="protein sequence ID" value="OE9A091795C1"/>
    <property type="gene ID" value="OE9A091795"/>
</dbReference>
<feature type="chain" id="PRO_5035858078" evidence="2">
    <location>
        <begin position="32"/>
        <end position="185"/>
    </location>
</feature>
<dbReference type="AlphaFoldDB" id="A0A8S0QAZ9"/>
<gene>
    <name evidence="3" type="ORF">OLEA9_A091795</name>
</gene>
<evidence type="ECO:0000256" key="1">
    <source>
        <dbReference type="SAM" id="MobiDB-lite"/>
    </source>
</evidence>
<dbReference type="Proteomes" id="UP000594638">
    <property type="component" value="Unassembled WGS sequence"/>
</dbReference>
<name>A0A8S0QAZ9_OLEEU</name>
<feature type="non-terminal residue" evidence="3">
    <location>
        <position position="185"/>
    </location>
</feature>
<organism evidence="3 4">
    <name type="scientific">Olea europaea subsp. europaea</name>
    <dbReference type="NCBI Taxonomy" id="158383"/>
    <lineage>
        <taxon>Eukaryota</taxon>
        <taxon>Viridiplantae</taxon>
        <taxon>Streptophyta</taxon>
        <taxon>Embryophyta</taxon>
        <taxon>Tracheophyta</taxon>
        <taxon>Spermatophyta</taxon>
        <taxon>Magnoliopsida</taxon>
        <taxon>eudicotyledons</taxon>
        <taxon>Gunneridae</taxon>
        <taxon>Pentapetalae</taxon>
        <taxon>asterids</taxon>
        <taxon>lamiids</taxon>
        <taxon>Lamiales</taxon>
        <taxon>Oleaceae</taxon>
        <taxon>Oleeae</taxon>
        <taxon>Olea</taxon>
    </lineage>
</organism>
<reference evidence="3 4" key="1">
    <citation type="submission" date="2019-12" db="EMBL/GenBank/DDBJ databases">
        <authorList>
            <person name="Alioto T."/>
            <person name="Alioto T."/>
            <person name="Gomez Garrido J."/>
        </authorList>
    </citation>
    <scope>NUCLEOTIDE SEQUENCE [LARGE SCALE GENOMIC DNA]</scope>
</reference>